<dbReference type="OrthoDB" id="8212190at2"/>
<keyword evidence="4" id="KW-1185">Reference proteome</keyword>
<feature type="compositionally biased region" description="Polar residues" evidence="1">
    <location>
        <begin position="107"/>
        <end position="124"/>
    </location>
</feature>
<name>A0A1I1RR98_9BURK</name>
<dbReference type="EMBL" id="FOMQ01000001">
    <property type="protein sequence ID" value="SFD36854.1"/>
    <property type="molecule type" value="Genomic_DNA"/>
</dbReference>
<evidence type="ECO:0000313" key="3">
    <source>
        <dbReference type="EMBL" id="SFD36854.1"/>
    </source>
</evidence>
<sequence length="299" mass="33060">MSTPPTVTIAADNLTAQLHYRGAGNPASVLPRSAISNCFPGLEFDFRNLWRRAFEGIVLVENNNLVVGIESDDCADLAGRRLLTVKDPVTGEVLPTGVPTRGPIYPSSDSTAQQSPSQPLKTAANPNGVSFMEWSNSFARIMACQGQLIECVFSAYSTSTPPLDNTEVFADTQDLYSGEPIKTITRSLRLRQFFKPGTAEIAPGVLQPGELTQGLCAPWQNDYRECACYYWAASRPDYVNVEAGTDGLSHGDMWFTKKRTGTYIPDNRTDSRLWSYDDLFIAWQQHLRFIIQGKDADES</sequence>
<organism evidence="3 4">
    <name type="scientific">Paracidovorax konjaci</name>
    <dbReference type="NCBI Taxonomy" id="32040"/>
    <lineage>
        <taxon>Bacteria</taxon>
        <taxon>Pseudomonadati</taxon>
        <taxon>Pseudomonadota</taxon>
        <taxon>Betaproteobacteria</taxon>
        <taxon>Burkholderiales</taxon>
        <taxon>Comamonadaceae</taxon>
        <taxon>Paracidovorax</taxon>
    </lineage>
</organism>
<evidence type="ECO:0000259" key="2">
    <source>
        <dbReference type="Pfam" id="PF18417"/>
    </source>
</evidence>
<accession>A0A1I1RR98</accession>
<feature type="domain" description="L-lysine epsilon oxidase C-terminal" evidence="2">
    <location>
        <begin position="191"/>
        <end position="237"/>
    </location>
</feature>
<dbReference type="RefSeq" id="WP_092949146.1">
    <property type="nucleotide sequence ID" value="NZ_FOMQ01000001.1"/>
</dbReference>
<evidence type="ECO:0000313" key="4">
    <source>
        <dbReference type="Proteomes" id="UP000199517"/>
    </source>
</evidence>
<dbReference type="AlphaFoldDB" id="A0A1I1RR98"/>
<dbReference type="Proteomes" id="UP000199517">
    <property type="component" value="Unassembled WGS sequence"/>
</dbReference>
<proteinExistence type="predicted"/>
<feature type="region of interest" description="Disordered" evidence="1">
    <location>
        <begin position="95"/>
        <end position="124"/>
    </location>
</feature>
<dbReference type="STRING" id="32040.SAMN04489710_101327"/>
<evidence type="ECO:0000256" key="1">
    <source>
        <dbReference type="SAM" id="MobiDB-lite"/>
    </source>
</evidence>
<reference evidence="4" key="1">
    <citation type="submission" date="2016-10" db="EMBL/GenBank/DDBJ databases">
        <authorList>
            <person name="Varghese N."/>
            <person name="Submissions S."/>
        </authorList>
    </citation>
    <scope>NUCLEOTIDE SEQUENCE [LARGE SCALE GENOMIC DNA]</scope>
    <source>
        <strain evidence="4">DSM 7481</strain>
    </source>
</reference>
<protein>
    <recommendedName>
        <fullName evidence="2">L-lysine epsilon oxidase C-terminal domain-containing protein</fullName>
    </recommendedName>
</protein>
<dbReference type="Pfam" id="PF18417">
    <property type="entry name" value="LodA_C"/>
    <property type="match status" value="1"/>
</dbReference>
<dbReference type="InterPro" id="IPR041173">
    <property type="entry name" value="LodA_C"/>
</dbReference>
<gene>
    <name evidence="3" type="ORF">SAMN04489710_101327</name>
</gene>